<dbReference type="EMBL" id="AAXG02000047">
    <property type="protein sequence ID" value="EDM97897.1"/>
    <property type="molecule type" value="Genomic_DNA"/>
</dbReference>
<accession>A6P1K5</accession>
<keyword evidence="2" id="KW-1185">Reference proteome</keyword>
<sequence length="48" mass="5644">MFLREIMFQNMKDFVSKYFTQIIRRLDGAVPPLLLTCVLSNAHPEYPV</sequence>
<evidence type="ECO:0000313" key="2">
    <source>
        <dbReference type="Proteomes" id="UP000003639"/>
    </source>
</evidence>
<gene>
    <name evidence="1" type="ORF">BACCAP_04372</name>
</gene>
<protein>
    <submittedName>
        <fullName evidence="1">Uncharacterized protein</fullName>
    </submittedName>
</protein>
<dbReference type="AlphaFoldDB" id="A6P1K5"/>
<organism evidence="1 2">
    <name type="scientific">Pseudoflavonifractor capillosus ATCC 29799</name>
    <dbReference type="NCBI Taxonomy" id="411467"/>
    <lineage>
        <taxon>Bacteria</taxon>
        <taxon>Bacillati</taxon>
        <taxon>Bacillota</taxon>
        <taxon>Clostridia</taxon>
        <taxon>Eubacteriales</taxon>
        <taxon>Oscillospiraceae</taxon>
        <taxon>Pseudoflavonifractor</taxon>
    </lineage>
</organism>
<reference evidence="1 2" key="1">
    <citation type="submission" date="2007-04" db="EMBL/GenBank/DDBJ databases">
        <authorList>
            <person name="Fulton L."/>
            <person name="Clifton S."/>
            <person name="Fulton B."/>
            <person name="Xu J."/>
            <person name="Minx P."/>
            <person name="Pepin K.H."/>
            <person name="Johnson M."/>
            <person name="Thiruvilangam P."/>
            <person name="Bhonagiri V."/>
            <person name="Nash W.E."/>
            <person name="Mardis E.R."/>
            <person name="Wilson R.K."/>
        </authorList>
    </citation>
    <scope>NUCLEOTIDE SEQUENCE [LARGE SCALE GENOMIC DNA]</scope>
    <source>
        <strain evidence="1 2">ATCC 29799</strain>
    </source>
</reference>
<evidence type="ECO:0000313" key="1">
    <source>
        <dbReference type="EMBL" id="EDM97897.1"/>
    </source>
</evidence>
<dbReference type="STRING" id="411467.BACCAP_04372"/>
<reference evidence="1 2" key="2">
    <citation type="submission" date="2007-06" db="EMBL/GenBank/DDBJ databases">
        <title>Draft genome sequence of Pseudoflavonifractor capillosus ATCC 29799.</title>
        <authorList>
            <person name="Sudarsanam P."/>
            <person name="Ley R."/>
            <person name="Guruge J."/>
            <person name="Turnbaugh P.J."/>
            <person name="Mahowald M."/>
            <person name="Liep D."/>
            <person name="Gordon J."/>
        </authorList>
    </citation>
    <scope>NUCLEOTIDE SEQUENCE [LARGE SCALE GENOMIC DNA]</scope>
    <source>
        <strain evidence="1 2">ATCC 29799</strain>
    </source>
</reference>
<dbReference type="Proteomes" id="UP000003639">
    <property type="component" value="Unassembled WGS sequence"/>
</dbReference>
<proteinExistence type="predicted"/>
<comment type="caution">
    <text evidence="1">The sequence shown here is derived from an EMBL/GenBank/DDBJ whole genome shotgun (WGS) entry which is preliminary data.</text>
</comment>
<name>A6P1K5_9FIRM</name>